<name>A0A0K1W2T9_9MOLU</name>
<organism evidence="1 2">
    <name type="scientific">Spiroplasma litorale</name>
    <dbReference type="NCBI Taxonomy" id="216942"/>
    <lineage>
        <taxon>Bacteria</taxon>
        <taxon>Bacillati</taxon>
        <taxon>Mycoplasmatota</taxon>
        <taxon>Mollicutes</taxon>
        <taxon>Entomoplasmatales</taxon>
        <taxon>Spiroplasmataceae</taxon>
        <taxon>Spiroplasma</taxon>
    </lineage>
</organism>
<dbReference type="KEGG" id="sll:SLITO_v1c10280"/>
<sequence>MKKIITMLSSIIFFTSIFNLILNTISCSNDNVKELLFSENKTDENLINLLKSDEISIETEYDNKPLQINAENNTLAIDYGDTKNLHGFSENISSFEGSQVIYGLYEDNKYLGFKKSVWSIFYQLFGLEFYLKENMDSLESQIYFMSVKGYMNNRLFDIFIYKLNYKVKIINDEIEYFNLNKVYKKSISIY</sequence>
<reference evidence="1 2" key="1">
    <citation type="journal article" date="2015" name="Genome Announc.">
        <title>Complete Genome Sequence of Spiroplasma litorale TN-1T (DSM 21781), a Bacterium Isolated from a Green-Eyed Horsefly (Tabanus nigrovittatus).</title>
        <authorList>
            <person name="Lo W.S."/>
            <person name="Lai Y.C."/>
            <person name="Lien Y.W."/>
            <person name="Wang T.H."/>
            <person name="Kuo C.H."/>
        </authorList>
    </citation>
    <scope>NUCLEOTIDE SEQUENCE [LARGE SCALE GENOMIC DNA]</scope>
    <source>
        <strain evidence="1 2">TN-1</strain>
    </source>
</reference>
<evidence type="ECO:0000313" key="2">
    <source>
        <dbReference type="Proteomes" id="UP000067476"/>
    </source>
</evidence>
<gene>
    <name evidence="1" type="ORF">SLITO_v1c10280</name>
</gene>
<evidence type="ECO:0000313" key="1">
    <source>
        <dbReference type="EMBL" id="AKX34639.1"/>
    </source>
</evidence>
<accession>A0A0K1W2T9</accession>
<proteinExistence type="predicted"/>
<dbReference type="EMBL" id="CP012357">
    <property type="protein sequence ID" value="AKX34639.1"/>
    <property type="molecule type" value="Genomic_DNA"/>
</dbReference>
<dbReference type="Proteomes" id="UP000067476">
    <property type="component" value="Chromosome"/>
</dbReference>
<keyword evidence="2" id="KW-1185">Reference proteome</keyword>
<protein>
    <submittedName>
        <fullName evidence="1">Uncharacterized protein</fullName>
    </submittedName>
</protein>
<dbReference type="PATRIC" id="fig|216942.3.peg.1044"/>
<dbReference type="AlphaFoldDB" id="A0A0K1W2T9"/>
<dbReference type="RefSeq" id="WP_075058716.1">
    <property type="nucleotide sequence ID" value="NZ_CP012357.1"/>
</dbReference>
<dbReference type="STRING" id="216942.SLITO_v1c10280"/>